<name>A0A9Q3BHZ9_9BASI</name>
<accession>A0A9Q3BHZ9</accession>
<dbReference type="AlphaFoldDB" id="A0A9Q3BHZ9"/>
<sequence>MSPLNPTSLGSPRNQPEDRTGLFRTRRSGSWKNGGWKNTQGNNLHSAIHLPINHETQTSGLEGYGESSSAPIAPQRPILLENGQQTF</sequence>
<evidence type="ECO:0000313" key="2">
    <source>
        <dbReference type="EMBL" id="MBW0465667.1"/>
    </source>
</evidence>
<feature type="compositionally biased region" description="Polar residues" evidence="1">
    <location>
        <begin position="1"/>
        <end position="14"/>
    </location>
</feature>
<feature type="compositionally biased region" description="Polar residues" evidence="1">
    <location>
        <begin position="54"/>
        <end position="70"/>
    </location>
</feature>
<gene>
    <name evidence="2" type="ORF">O181_005382</name>
</gene>
<keyword evidence="3" id="KW-1185">Reference proteome</keyword>
<comment type="caution">
    <text evidence="2">The sequence shown here is derived from an EMBL/GenBank/DDBJ whole genome shotgun (WGS) entry which is preliminary data.</text>
</comment>
<dbReference type="EMBL" id="AVOT02001095">
    <property type="protein sequence ID" value="MBW0465667.1"/>
    <property type="molecule type" value="Genomic_DNA"/>
</dbReference>
<feature type="region of interest" description="Disordered" evidence="1">
    <location>
        <begin position="1"/>
        <end position="87"/>
    </location>
</feature>
<evidence type="ECO:0000256" key="1">
    <source>
        <dbReference type="SAM" id="MobiDB-lite"/>
    </source>
</evidence>
<protein>
    <submittedName>
        <fullName evidence="2">Uncharacterized protein</fullName>
    </submittedName>
</protein>
<organism evidence="2 3">
    <name type="scientific">Austropuccinia psidii MF-1</name>
    <dbReference type="NCBI Taxonomy" id="1389203"/>
    <lineage>
        <taxon>Eukaryota</taxon>
        <taxon>Fungi</taxon>
        <taxon>Dikarya</taxon>
        <taxon>Basidiomycota</taxon>
        <taxon>Pucciniomycotina</taxon>
        <taxon>Pucciniomycetes</taxon>
        <taxon>Pucciniales</taxon>
        <taxon>Sphaerophragmiaceae</taxon>
        <taxon>Austropuccinia</taxon>
    </lineage>
</organism>
<proteinExistence type="predicted"/>
<reference evidence="2" key="1">
    <citation type="submission" date="2021-03" db="EMBL/GenBank/DDBJ databases">
        <title>Draft genome sequence of rust myrtle Austropuccinia psidii MF-1, a brazilian biotype.</title>
        <authorList>
            <person name="Quecine M.C."/>
            <person name="Pachon D.M.R."/>
            <person name="Bonatelli M.L."/>
            <person name="Correr F.H."/>
            <person name="Franceschini L.M."/>
            <person name="Leite T.F."/>
            <person name="Margarido G.R.A."/>
            <person name="Almeida C.A."/>
            <person name="Ferrarezi J.A."/>
            <person name="Labate C.A."/>
        </authorList>
    </citation>
    <scope>NUCLEOTIDE SEQUENCE</scope>
    <source>
        <strain evidence="2">MF-1</strain>
    </source>
</reference>
<evidence type="ECO:0000313" key="3">
    <source>
        <dbReference type="Proteomes" id="UP000765509"/>
    </source>
</evidence>
<feature type="compositionally biased region" description="Polar residues" evidence="1">
    <location>
        <begin position="30"/>
        <end position="45"/>
    </location>
</feature>
<dbReference type="Proteomes" id="UP000765509">
    <property type="component" value="Unassembled WGS sequence"/>
</dbReference>